<evidence type="ECO:0000313" key="1">
    <source>
        <dbReference type="EMBL" id="EYB67395.1"/>
    </source>
</evidence>
<dbReference type="PATRIC" id="fig|1476583.3.peg.2572"/>
<proteinExistence type="predicted"/>
<dbReference type="AlphaFoldDB" id="A0A016QMM0"/>
<comment type="caution">
    <text evidence="1">The sequence shown here is derived from an EMBL/GenBank/DDBJ whole genome shotgun (WGS) entry which is preliminary data.</text>
</comment>
<dbReference type="Proteomes" id="UP000020492">
    <property type="component" value="Unassembled WGS sequence"/>
</dbReference>
<gene>
    <name evidence="1" type="ORF">DEIPH_ctg043orf0029</name>
</gene>
<sequence>MGLAGTVGALKLTALTVQPDALVVTAAASGQLRATVDAGAVR</sequence>
<name>A0A016QMM0_9DEIO</name>
<evidence type="ECO:0000313" key="2">
    <source>
        <dbReference type="Proteomes" id="UP000020492"/>
    </source>
</evidence>
<organism evidence="1 2">
    <name type="scientific">Deinococcus phoenicis</name>
    <dbReference type="NCBI Taxonomy" id="1476583"/>
    <lineage>
        <taxon>Bacteria</taxon>
        <taxon>Thermotogati</taxon>
        <taxon>Deinococcota</taxon>
        <taxon>Deinococci</taxon>
        <taxon>Deinococcales</taxon>
        <taxon>Deinococcaceae</taxon>
        <taxon>Deinococcus</taxon>
    </lineage>
</organism>
<keyword evidence="2" id="KW-1185">Reference proteome</keyword>
<dbReference type="EMBL" id="JHAC01000041">
    <property type="protein sequence ID" value="EYB67395.1"/>
    <property type="molecule type" value="Genomic_DNA"/>
</dbReference>
<accession>A0A016QMM0</accession>
<reference evidence="1 2" key="1">
    <citation type="submission" date="2014-03" db="EMBL/GenBank/DDBJ databases">
        <title>Draft genome sequence of Deinococcus phoenicis 1P10ME.</title>
        <authorList>
            <person name="Stepanov V.G."/>
            <person name="Vaishampayan P."/>
            <person name="Venkateswaran K."/>
            <person name="Fox G.E."/>
        </authorList>
    </citation>
    <scope>NUCLEOTIDE SEQUENCE [LARGE SCALE GENOMIC DNA]</scope>
    <source>
        <strain evidence="1 2">1P10ME</strain>
    </source>
</reference>
<protein>
    <submittedName>
        <fullName evidence="1">Uncharacterized protein</fullName>
    </submittedName>
</protein>